<dbReference type="Proteomes" id="UP000236311">
    <property type="component" value="Unassembled WGS sequence"/>
</dbReference>
<dbReference type="Gene3D" id="1.10.260.40">
    <property type="entry name" value="lambda repressor-like DNA-binding domains"/>
    <property type="match status" value="1"/>
</dbReference>
<dbReference type="SMART" id="SM00530">
    <property type="entry name" value="HTH_XRE"/>
    <property type="match status" value="1"/>
</dbReference>
<dbReference type="SUPFAM" id="SSF47413">
    <property type="entry name" value="lambda repressor-like DNA-binding domains"/>
    <property type="match status" value="1"/>
</dbReference>
<evidence type="ECO:0000259" key="1">
    <source>
        <dbReference type="PROSITE" id="PS50943"/>
    </source>
</evidence>
<dbReference type="CDD" id="cd00093">
    <property type="entry name" value="HTH_XRE"/>
    <property type="match status" value="1"/>
</dbReference>
<dbReference type="RefSeq" id="WP_103241175.1">
    <property type="nucleotide sequence ID" value="NZ_CANRXC010000018.1"/>
</dbReference>
<keyword evidence="3" id="KW-1185">Reference proteome</keyword>
<protein>
    <submittedName>
        <fullName evidence="2">Helix-turn-helix protein</fullName>
    </submittedName>
</protein>
<dbReference type="OrthoDB" id="129830at2"/>
<dbReference type="InterPro" id="IPR001387">
    <property type="entry name" value="Cro/C1-type_HTH"/>
</dbReference>
<proteinExistence type="predicted"/>
<sequence length="94" mass="10778">MIDLNQFKITPKEISGSIVKNVRARRKEAHLTQEQLSRKSGVSLGSVKRFERTGEISLASLIRISVVLDCQEDFLQLFAKKQYRSIQEIIDEQS</sequence>
<organism evidence="2 3">
    <name type="scientific">Acetatifactor muris</name>
    <dbReference type="NCBI Taxonomy" id="879566"/>
    <lineage>
        <taxon>Bacteria</taxon>
        <taxon>Bacillati</taxon>
        <taxon>Bacillota</taxon>
        <taxon>Clostridia</taxon>
        <taxon>Lachnospirales</taxon>
        <taxon>Lachnospiraceae</taxon>
        <taxon>Acetatifactor</taxon>
    </lineage>
</organism>
<evidence type="ECO:0000313" key="3">
    <source>
        <dbReference type="Proteomes" id="UP000236311"/>
    </source>
</evidence>
<dbReference type="AlphaFoldDB" id="A0A2K4ZL06"/>
<reference evidence="2 3" key="1">
    <citation type="submission" date="2018-01" db="EMBL/GenBank/DDBJ databases">
        <authorList>
            <person name="Gaut B.S."/>
            <person name="Morton B.R."/>
            <person name="Clegg M.T."/>
            <person name="Duvall M.R."/>
        </authorList>
    </citation>
    <scope>NUCLEOTIDE SEQUENCE [LARGE SCALE GENOMIC DNA]</scope>
    <source>
        <strain evidence="2">GP69</strain>
    </source>
</reference>
<dbReference type="InterPro" id="IPR010982">
    <property type="entry name" value="Lambda_DNA-bd_dom_sf"/>
</dbReference>
<name>A0A2K4ZL06_9FIRM</name>
<dbReference type="PROSITE" id="PS50943">
    <property type="entry name" value="HTH_CROC1"/>
    <property type="match status" value="1"/>
</dbReference>
<dbReference type="GO" id="GO:0003677">
    <property type="term" value="F:DNA binding"/>
    <property type="evidence" value="ECO:0007669"/>
    <property type="project" value="InterPro"/>
</dbReference>
<feature type="domain" description="HTH cro/C1-type" evidence="1">
    <location>
        <begin position="22"/>
        <end position="75"/>
    </location>
</feature>
<evidence type="ECO:0000313" key="2">
    <source>
        <dbReference type="EMBL" id="SOY31173.1"/>
    </source>
</evidence>
<accession>A0A2K4ZL06</accession>
<gene>
    <name evidence="2" type="ORF">AMURIS_03908</name>
</gene>
<dbReference type="EMBL" id="OFSM01000022">
    <property type="protein sequence ID" value="SOY31173.1"/>
    <property type="molecule type" value="Genomic_DNA"/>
</dbReference>
<dbReference type="Pfam" id="PF01381">
    <property type="entry name" value="HTH_3"/>
    <property type="match status" value="1"/>
</dbReference>